<accession>A0A101M5G0</accession>
<organism evidence="2">
    <name type="scientific">Picea glauca</name>
    <name type="common">White spruce</name>
    <name type="synonym">Pinus glauca</name>
    <dbReference type="NCBI Taxonomy" id="3330"/>
    <lineage>
        <taxon>Eukaryota</taxon>
        <taxon>Viridiplantae</taxon>
        <taxon>Streptophyta</taxon>
        <taxon>Embryophyta</taxon>
        <taxon>Tracheophyta</taxon>
        <taxon>Spermatophyta</taxon>
        <taxon>Pinopsida</taxon>
        <taxon>Pinidae</taxon>
        <taxon>Conifers I</taxon>
        <taxon>Pinales</taxon>
        <taxon>Pinaceae</taxon>
        <taxon>Picea</taxon>
    </lineage>
</organism>
<gene>
    <name evidence="2" type="ORF">ABT39_MTgene1284</name>
</gene>
<evidence type="ECO:0000256" key="1">
    <source>
        <dbReference type="SAM" id="MobiDB-lite"/>
    </source>
</evidence>
<geneLocation type="mitochondrion" evidence="2"/>
<protein>
    <submittedName>
        <fullName evidence="2">Uncharacterized protein</fullName>
    </submittedName>
</protein>
<dbReference type="EMBL" id="LKAM01000001">
    <property type="protein sequence ID" value="KUM51436.1"/>
    <property type="molecule type" value="Genomic_DNA"/>
</dbReference>
<evidence type="ECO:0000313" key="2">
    <source>
        <dbReference type="EMBL" id="KUM51436.1"/>
    </source>
</evidence>
<keyword evidence="2" id="KW-0496">Mitochondrion</keyword>
<comment type="caution">
    <text evidence="2">The sequence shown here is derived from an EMBL/GenBank/DDBJ whole genome shotgun (WGS) entry which is preliminary data.</text>
</comment>
<proteinExistence type="predicted"/>
<dbReference type="AlphaFoldDB" id="A0A101M5G0"/>
<name>A0A101M5G0_PICGL</name>
<feature type="region of interest" description="Disordered" evidence="1">
    <location>
        <begin position="41"/>
        <end position="72"/>
    </location>
</feature>
<sequence length="136" mass="15016">MEGHNSVKIQRAGPGAPKFDPVKQKAFFKDVVEMFQNLSVPTTPGVAEPTQNRGPYQGKHAPSCGNPTETSASGKSKRVVALWLQLFSEILEDEQLTGKLRNTLKLLMGASGDSNEEVVVNLPERRTDRVKRITRE</sequence>
<reference evidence="2" key="1">
    <citation type="journal article" date="2015" name="Genome Biol. Evol.">
        <title>Organellar Genomes of White Spruce (Picea glauca): Assembly and Annotation.</title>
        <authorList>
            <person name="Jackman S.D."/>
            <person name="Warren R.L."/>
            <person name="Gibb E.A."/>
            <person name="Vandervalk B.P."/>
            <person name="Mohamadi H."/>
            <person name="Chu J."/>
            <person name="Raymond A."/>
            <person name="Pleasance S."/>
            <person name="Coope R."/>
            <person name="Wildung M.R."/>
            <person name="Ritland C.E."/>
            <person name="Bousquet J."/>
            <person name="Jones S.J."/>
            <person name="Bohlmann J."/>
            <person name="Birol I."/>
        </authorList>
    </citation>
    <scope>NUCLEOTIDE SEQUENCE [LARGE SCALE GENOMIC DNA]</scope>
    <source>
        <tissue evidence="2">Flushing bud</tissue>
    </source>
</reference>
<feature type="region of interest" description="Disordered" evidence="1">
    <location>
        <begin position="1"/>
        <end position="20"/>
    </location>
</feature>